<evidence type="ECO:0000313" key="1">
    <source>
        <dbReference type="EMBL" id="KAF5194203.1"/>
    </source>
</evidence>
<name>A0A7J6WB65_THATH</name>
<proteinExistence type="predicted"/>
<keyword evidence="2" id="KW-1185">Reference proteome</keyword>
<comment type="caution">
    <text evidence="1">The sequence shown here is derived from an EMBL/GenBank/DDBJ whole genome shotgun (WGS) entry which is preliminary data.</text>
</comment>
<dbReference type="EMBL" id="JABWDY010019036">
    <property type="protein sequence ID" value="KAF5194203.1"/>
    <property type="molecule type" value="Genomic_DNA"/>
</dbReference>
<evidence type="ECO:0000313" key="2">
    <source>
        <dbReference type="Proteomes" id="UP000554482"/>
    </source>
</evidence>
<reference evidence="1 2" key="1">
    <citation type="submission" date="2020-06" db="EMBL/GenBank/DDBJ databases">
        <title>Transcriptomic and genomic resources for Thalictrum thalictroides and T. hernandezii: Facilitating candidate gene discovery in an emerging model plant lineage.</title>
        <authorList>
            <person name="Arias T."/>
            <person name="Riano-Pachon D.M."/>
            <person name="Di Stilio V.S."/>
        </authorList>
    </citation>
    <scope>NUCLEOTIDE SEQUENCE [LARGE SCALE GENOMIC DNA]</scope>
    <source>
        <strain evidence="2">cv. WT478/WT964</strain>
        <tissue evidence="1">Leaves</tissue>
    </source>
</reference>
<dbReference type="Proteomes" id="UP000554482">
    <property type="component" value="Unassembled WGS sequence"/>
</dbReference>
<gene>
    <name evidence="1" type="ORF">FRX31_016211</name>
</gene>
<dbReference type="AlphaFoldDB" id="A0A7J6WB65"/>
<accession>A0A7J6WB65</accession>
<protein>
    <submittedName>
        <fullName evidence="1">Uncharacterized protein</fullName>
    </submittedName>
</protein>
<organism evidence="1 2">
    <name type="scientific">Thalictrum thalictroides</name>
    <name type="common">Rue-anemone</name>
    <name type="synonym">Anemone thalictroides</name>
    <dbReference type="NCBI Taxonomy" id="46969"/>
    <lineage>
        <taxon>Eukaryota</taxon>
        <taxon>Viridiplantae</taxon>
        <taxon>Streptophyta</taxon>
        <taxon>Embryophyta</taxon>
        <taxon>Tracheophyta</taxon>
        <taxon>Spermatophyta</taxon>
        <taxon>Magnoliopsida</taxon>
        <taxon>Ranunculales</taxon>
        <taxon>Ranunculaceae</taxon>
        <taxon>Thalictroideae</taxon>
        <taxon>Thalictrum</taxon>
    </lineage>
</organism>
<sequence>MEVRSDIGKLEYKQHFDAASYYYRKKRKLPKDENVKLFYYGLDMKEKLLNVETWRDFIIEGTFVGKSI</sequence>